<organism evidence="1 2">
    <name type="scientific">Sipha flava</name>
    <name type="common">yellow sugarcane aphid</name>
    <dbReference type="NCBI Taxonomy" id="143950"/>
    <lineage>
        <taxon>Eukaryota</taxon>
        <taxon>Metazoa</taxon>
        <taxon>Ecdysozoa</taxon>
        <taxon>Arthropoda</taxon>
        <taxon>Hexapoda</taxon>
        <taxon>Insecta</taxon>
        <taxon>Pterygota</taxon>
        <taxon>Neoptera</taxon>
        <taxon>Paraneoptera</taxon>
        <taxon>Hemiptera</taxon>
        <taxon>Sternorrhyncha</taxon>
        <taxon>Aphidomorpha</taxon>
        <taxon>Aphidoidea</taxon>
        <taxon>Aphididae</taxon>
        <taxon>Sipha</taxon>
    </lineage>
</organism>
<gene>
    <name evidence="2" type="primary">LOC112681114</name>
</gene>
<evidence type="ECO:0000313" key="1">
    <source>
        <dbReference type="Proteomes" id="UP000694846"/>
    </source>
</evidence>
<reference evidence="2" key="1">
    <citation type="submission" date="2025-08" db="UniProtKB">
        <authorList>
            <consortium name="RefSeq"/>
        </authorList>
    </citation>
    <scope>IDENTIFICATION</scope>
    <source>
        <tissue evidence="2">Whole body</tissue>
    </source>
</reference>
<dbReference type="AlphaFoldDB" id="A0A8B8F8S4"/>
<dbReference type="GeneID" id="112681114"/>
<protein>
    <submittedName>
        <fullName evidence="2">Uncharacterized protein LOC112681114</fullName>
    </submittedName>
</protein>
<sequence>QNGAKKRKLPATSSTLLNFFKKKPGPDENVKKFDDTSREKYHVENKNLIQAVQETNKREHFDARKNDIALFIKRDLLSDEEKNTVLTNLWLSNHNYIFPFNEKNKKKGLKFQYKWLNEFNWLVYLEVEGGAFCKHCVVFAKTGGIGNQYLKYLVSEVFDSWKKAKEVFRNHSALEYHTFSIL</sequence>
<name>A0A8B8F8S4_9HEMI</name>
<accession>A0A8B8F8S4</accession>
<evidence type="ECO:0000313" key="2">
    <source>
        <dbReference type="RefSeq" id="XP_025407168.1"/>
    </source>
</evidence>
<feature type="non-terminal residue" evidence="2">
    <location>
        <position position="1"/>
    </location>
</feature>
<keyword evidence="1" id="KW-1185">Reference proteome</keyword>
<dbReference type="OrthoDB" id="6622122at2759"/>
<dbReference type="Proteomes" id="UP000694846">
    <property type="component" value="Unplaced"/>
</dbReference>
<proteinExistence type="predicted"/>
<dbReference type="RefSeq" id="XP_025407168.1">
    <property type="nucleotide sequence ID" value="XM_025551383.1"/>
</dbReference>